<name>A0AAP2E3I4_9BACT</name>
<proteinExistence type="predicted"/>
<feature type="domain" description="HTH LytTR-type" evidence="4">
    <location>
        <begin position="149"/>
        <end position="209"/>
    </location>
</feature>
<sequence length="238" mass="26867">MTAINVLIVEDKALIAEDIAGKLRKHGLEVSGIYDSGEAALEAVKTTPPDLVLMDIELAGAMDGISAALVLTQEYDIPVIYLSDFADQKTLERAKKTQPAAYITKPFNEADLVRAIDIAFTNANTHAARRPVKKDHVFLREDNQVFRRLKLDDILYLQADRAYCNIVTETKEYTFSTSMNHIWEQLGQEDFVRAHRSYVVNLNRIASLDGNVIHFGKKQVQMSDGYREEVLGRLKIIR</sequence>
<evidence type="ECO:0000259" key="4">
    <source>
        <dbReference type="PROSITE" id="PS50930"/>
    </source>
</evidence>
<dbReference type="SMART" id="SM00850">
    <property type="entry name" value="LytTR"/>
    <property type="match status" value="1"/>
</dbReference>
<reference evidence="5 6" key="1">
    <citation type="submission" date="2021-05" db="EMBL/GenBank/DDBJ databases">
        <title>A Polyphasic approach of four new species of the genus Ohtaekwangia: Ohtaekwangia histidinii sp. nov., Ohtaekwangia cretensis sp. nov., Ohtaekwangia indiensis sp. nov., Ohtaekwangia reichenbachii sp. nov. from diverse environment.</title>
        <authorList>
            <person name="Octaviana S."/>
        </authorList>
    </citation>
    <scope>NUCLEOTIDE SEQUENCE [LARGE SCALE GENOMIC DNA]</scope>
    <source>
        <strain evidence="5 6">PWU5</strain>
    </source>
</reference>
<dbReference type="Pfam" id="PF00072">
    <property type="entry name" value="Response_reg"/>
    <property type="match status" value="1"/>
</dbReference>
<evidence type="ECO:0000259" key="3">
    <source>
        <dbReference type="PROSITE" id="PS50110"/>
    </source>
</evidence>
<keyword evidence="1 2" id="KW-0597">Phosphoprotein</keyword>
<feature type="domain" description="Response regulatory" evidence="3">
    <location>
        <begin position="5"/>
        <end position="120"/>
    </location>
</feature>
<comment type="caution">
    <text evidence="5">The sequence shown here is derived from an EMBL/GenBank/DDBJ whole genome shotgun (WGS) entry which is preliminary data.</text>
</comment>
<evidence type="ECO:0000256" key="1">
    <source>
        <dbReference type="ARBA" id="ARBA00022553"/>
    </source>
</evidence>
<dbReference type="GO" id="GO:0000160">
    <property type="term" value="P:phosphorelay signal transduction system"/>
    <property type="evidence" value="ECO:0007669"/>
    <property type="project" value="InterPro"/>
</dbReference>
<dbReference type="Gene3D" id="2.40.50.1020">
    <property type="entry name" value="LytTr DNA-binding domain"/>
    <property type="match status" value="1"/>
</dbReference>
<dbReference type="SMART" id="SM00448">
    <property type="entry name" value="REC"/>
    <property type="match status" value="1"/>
</dbReference>
<dbReference type="PANTHER" id="PTHR44591">
    <property type="entry name" value="STRESS RESPONSE REGULATOR PROTEIN 1"/>
    <property type="match status" value="1"/>
</dbReference>
<dbReference type="AlphaFoldDB" id="A0AAP2E3I4"/>
<dbReference type="InterPro" id="IPR007492">
    <property type="entry name" value="LytTR_DNA-bd_dom"/>
</dbReference>
<dbReference type="InterPro" id="IPR050595">
    <property type="entry name" value="Bact_response_regulator"/>
</dbReference>
<dbReference type="SUPFAM" id="SSF52172">
    <property type="entry name" value="CheY-like"/>
    <property type="match status" value="1"/>
</dbReference>
<evidence type="ECO:0000256" key="2">
    <source>
        <dbReference type="PROSITE-ProRule" id="PRU00169"/>
    </source>
</evidence>
<keyword evidence="6" id="KW-1185">Reference proteome</keyword>
<dbReference type="RefSeq" id="WP_254087524.1">
    <property type="nucleotide sequence ID" value="NZ_JAHESE010000045.1"/>
</dbReference>
<organism evidence="5 6">
    <name type="scientific">Dawidia cretensis</name>
    <dbReference type="NCBI Taxonomy" id="2782350"/>
    <lineage>
        <taxon>Bacteria</taxon>
        <taxon>Pseudomonadati</taxon>
        <taxon>Bacteroidota</taxon>
        <taxon>Cytophagia</taxon>
        <taxon>Cytophagales</taxon>
        <taxon>Chryseotaleaceae</taxon>
        <taxon>Dawidia</taxon>
    </lineage>
</organism>
<dbReference type="PANTHER" id="PTHR44591:SF3">
    <property type="entry name" value="RESPONSE REGULATORY DOMAIN-CONTAINING PROTEIN"/>
    <property type="match status" value="1"/>
</dbReference>
<dbReference type="GO" id="GO:0003677">
    <property type="term" value="F:DNA binding"/>
    <property type="evidence" value="ECO:0007669"/>
    <property type="project" value="InterPro"/>
</dbReference>
<dbReference type="Gene3D" id="3.40.50.2300">
    <property type="match status" value="1"/>
</dbReference>
<dbReference type="Proteomes" id="UP001319080">
    <property type="component" value="Unassembled WGS sequence"/>
</dbReference>
<evidence type="ECO:0000313" key="6">
    <source>
        <dbReference type="Proteomes" id="UP001319080"/>
    </source>
</evidence>
<accession>A0AAP2E3I4</accession>
<protein>
    <submittedName>
        <fullName evidence="5">Response regulator</fullName>
    </submittedName>
</protein>
<dbReference type="PROSITE" id="PS50930">
    <property type="entry name" value="HTH_LYTTR"/>
    <property type="match status" value="1"/>
</dbReference>
<dbReference type="CDD" id="cd17534">
    <property type="entry name" value="REC_DC-like"/>
    <property type="match status" value="1"/>
</dbReference>
<dbReference type="PROSITE" id="PS50110">
    <property type="entry name" value="RESPONSE_REGULATORY"/>
    <property type="match status" value="1"/>
</dbReference>
<dbReference type="InterPro" id="IPR001789">
    <property type="entry name" value="Sig_transdc_resp-reg_receiver"/>
</dbReference>
<dbReference type="Pfam" id="PF04397">
    <property type="entry name" value="LytTR"/>
    <property type="match status" value="1"/>
</dbReference>
<gene>
    <name evidence="5" type="ORF">KK062_27175</name>
</gene>
<dbReference type="InterPro" id="IPR011006">
    <property type="entry name" value="CheY-like_superfamily"/>
</dbReference>
<dbReference type="EMBL" id="JAHESE010000045">
    <property type="protein sequence ID" value="MBT1711955.1"/>
    <property type="molecule type" value="Genomic_DNA"/>
</dbReference>
<evidence type="ECO:0000313" key="5">
    <source>
        <dbReference type="EMBL" id="MBT1711955.1"/>
    </source>
</evidence>
<feature type="modified residue" description="4-aspartylphosphate" evidence="2">
    <location>
        <position position="55"/>
    </location>
</feature>